<protein>
    <submittedName>
        <fullName evidence="3">Transporter substrate-binding domain-containing protein</fullName>
    </submittedName>
</protein>
<dbReference type="PANTHER" id="PTHR35936:SF35">
    <property type="entry name" value="L-CYSTINE-BINDING PROTEIN TCYJ"/>
    <property type="match status" value="1"/>
</dbReference>
<evidence type="ECO:0000313" key="4">
    <source>
        <dbReference type="Proteomes" id="UP000428328"/>
    </source>
</evidence>
<dbReference type="Gene3D" id="3.40.190.10">
    <property type="entry name" value="Periplasmic binding protein-like II"/>
    <property type="match status" value="2"/>
</dbReference>
<keyword evidence="1" id="KW-0732">Signal</keyword>
<dbReference type="EMBL" id="CP046400">
    <property type="protein sequence ID" value="QGY39730.1"/>
    <property type="molecule type" value="Genomic_DNA"/>
</dbReference>
<dbReference type="Proteomes" id="UP000428328">
    <property type="component" value="Chromosome"/>
</dbReference>
<reference evidence="3 4" key="1">
    <citation type="submission" date="2019-11" db="EMBL/GenBank/DDBJ databases">
        <authorList>
            <person name="Zheng R.K."/>
            <person name="Sun C.M."/>
        </authorList>
    </citation>
    <scope>NUCLEOTIDE SEQUENCE [LARGE SCALE GENOMIC DNA]</scope>
    <source>
        <strain evidence="3 4">SRB007</strain>
    </source>
</reference>
<keyword evidence="4" id="KW-1185">Reference proteome</keyword>
<evidence type="ECO:0000256" key="1">
    <source>
        <dbReference type="ARBA" id="ARBA00022729"/>
    </source>
</evidence>
<dbReference type="AlphaFoldDB" id="A0A6I6JF65"/>
<evidence type="ECO:0000259" key="2">
    <source>
        <dbReference type="SMART" id="SM00062"/>
    </source>
</evidence>
<organism evidence="3 4">
    <name type="scientific">Pseudodesulfovibrio cashew</name>
    <dbReference type="NCBI Taxonomy" id="2678688"/>
    <lineage>
        <taxon>Bacteria</taxon>
        <taxon>Pseudomonadati</taxon>
        <taxon>Thermodesulfobacteriota</taxon>
        <taxon>Desulfovibrionia</taxon>
        <taxon>Desulfovibrionales</taxon>
        <taxon>Desulfovibrionaceae</taxon>
    </lineage>
</organism>
<name>A0A6I6JF65_9BACT</name>
<gene>
    <name evidence="3" type="ORF">GM415_06225</name>
</gene>
<evidence type="ECO:0000313" key="3">
    <source>
        <dbReference type="EMBL" id="QGY39730.1"/>
    </source>
</evidence>
<dbReference type="Pfam" id="PF00497">
    <property type="entry name" value="SBP_bac_3"/>
    <property type="match status" value="1"/>
</dbReference>
<feature type="domain" description="Solute-binding protein family 3/N-terminal" evidence="2">
    <location>
        <begin position="61"/>
        <end position="276"/>
    </location>
</feature>
<dbReference type="KEGG" id="psel:GM415_06225"/>
<proteinExistence type="predicted"/>
<accession>A0A6I6JF65</accession>
<dbReference type="InterPro" id="IPR001638">
    <property type="entry name" value="Solute-binding_3/MltF_N"/>
</dbReference>
<dbReference type="SUPFAM" id="SSF53850">
    <property type="entry name" value="Periplasmic binding protein-like II"/>
    <property type="match status" value="1"/>
</dbReference>
<dbReference type="PANTHER" id="PTHR35936">
    <property type="entry name" value="MEMBRANE-BOUND LYTIC MUREIN TRANSGLYCOSYLASE F"/>
    <property type="match status" value="1"/>
</dbReference>
<dbReference type="SMART" id="SM00062">
    <property type="entry name" value="PBPb"/>
    <property type="match status" value="1"/>
</dbReference>
<sequence length="276" mass="30585">MYGSARGMARDIGVRLSTGEIGPKVKSNRNFSWLGKMRRYTAILCLAWVLLLAGSPAEAQSLRLVTLSLPPFGFLKGNRIAGLAHELGQAIAEDAGYEVEETLVSVTRGMREVETGSCDMVLMLPGPEIEQHAKNLGDVMEMEVVILGRAGVRLESLQDVRGKRLAQVRGARYDERISRKNGMIVYATENYVQSLKLLVARRVDFALGPRLGLIAAAERLGLPRRALGRPLQLSVLRAALFVSDKTGPEMRRRLAEARQRLMDSGRLSEIVRNYRK</sequence>